<evidence type="ECO:0000313" key="6">
    <source>
        <dbReference type="EMBL" id="SOU42715.1"/>
    </source>
</evidence>
<evidence type="ECO:0000259" key="2">
    <source>
        <dbReference type="Pfam" id="PF06744"/>
    </source>
</evidence>
<protein>
    <submittedName>
        <fullName evidence="6">Type VI secretion protein T6SSi_tssM</fullName>
    </submittedName>
</protein>
<feature type="transmembrane region" description="Helical" evidence="1">
    <location>
        <begin position="439"/>
        <end position="461"/>
    </location>
</feature>
<dbReference type="EMBL" id="LT965929">
    <property type="protein sequence ID" value="SOU42715.1"/>
    <property type="molecule type" value="Genomic_DNA"/>
</dbReference>
<keyword evidence="1" id="KW-0472">Membrane</keyword>
<evidence type="ECO:0000259" key="5">
    <source>
        <dbReference type="Pfam" id="PF21070"/>
    </source>
</evidence>
<dbReference type="InterPro" id="IPR053156">
    <property type="entry name" value="T6SS_TssM-like"/>
</dbReference>
<keyword evidence="1" id="KW-1133">Transmembrane helix</keyword>
<proteinExistence type="predicted"/>
<accession>A0A2K4XEI5</accession>
<feature type="transmembrane region" description="Helical" evidence="1">
    <location>
        <begin position="50"/>
        <end position="70"/>
    </location>
</feature>
<dbReference type="InterPro" id="IPR025743">
    <property type="entry name" value="TssM1_N"/>
</dbReference>
<dbReference type="Pfam" id="PF06744">
    <property type="entry name" value="IcmF_C"/>
    <property type="match status" value="1"/>
</dbReference>
<dbReference type="OrthoDB" id="9758229at2"/>
<keyword evidence="1" id="KW-0812">Transmembrane</keyword>
<dbReference type="PANTHER" id="PTHR36153:SF1">
    <property type="entry name" value="TYPE VI SECRETION SYSTEM COMPONENT TSSM1"/>
    <property type="match status" value="1"/>
</dbReference>
<dbReference type="InterPro" id="IPR027417">
    <property type="entry name" value="P-loop_NTPase"/>
</dbReference>
<feature type="domain" description="Type VI secretion system IcmF C-terminal" evidence="2">
    <location>
        <begin position="1045"/>
        <end position="1147"/>
    </location>
</feature>
<reference evidence="6 7" key="1">
    <citation type="submission" date="2017-11" db="EMBL/GenBank/DDBJ databases">
        <authorList>
            <person name="Han C.G."/>
        </authorList>
    </citation>
    <scope>NUCLEOTIDE SEQUENCE [LARGE SCALE GENOMIC DNA]</scope>
    <source>
        <strain evidence="7">ATCC 43555</strain>
    </source>
</reference>
<feature type="domain" description="Type VI secretion system component TssM1 N-terminal" evidence="4">
    <location>
        <begin position="199"/>
        <end position="445"/>
    </location>
</feature>
<feature type="domain" description="IcmF-related" evidence="3">
    <location>
        <begin position="499"/>
        <end position="798"/>
    </location>
</feature>
<dbReference type="Proteomes" id="UP000238288">
    <property type="component" value="Chromosome PCAR9b"/>
</dbReference>
<dbReference type="Pfam" id="PF14331">
    <property type="entry name" value="IcmF-related_N"/>
    <property type="match status" value="1"/>
</dbReference>
<dbReference type="RefSeq" id="WP_104643858.1">
    <property type="nucleotide sequence ID" value="NZ_LT965929.1"/>
</dbReference>
<evidence type="ECO:0000313" key="7">
    <source>
        <dbReference type="Proteomes" id="UP000238288"/>
    </source>
</evidence>
<name>A0A2K4XEI5_PSEVC</name>
<dbReference type="SUPFAM" id="SSF52540">
    <property type="entry name" value="P-loop containing nucleoside triphosphate hydrolases"/>
    <property type="match status" value="1"/>
</dbReference>
<feature type="domain" description="Type VI secretion system component TssM1 helical" evidence="5">
    <location>
        <begin position="940"/>
        <end position="1035"/>
    </location>
</feature>
<dbReference type="Pfam" id="PF06761">
    <property type="entry name" value="IcmF-related"/>
    <property type="match status" value="1"/>
</dbReference>
<dbReference type="GeneID" id="93665425"/>
<evidence type="ECO:0000259" key="4">
    <source>
        <dbReference type="Pfam" id="PF14331"/>
    </source>
</evidence>
<gene>
    <name evidence="6" type="primary">tssM</name>
    <name evidence="6" type="ORF">PCAR9_B0238</name>
</gene>
<dbReference type="Pfam" id="PF21070">
    <property type="entry name" value="IcmF_helical"/>
    <property type="match status" value="1"/>
</dbReference>
<evidence type="ECO:0000256" key="1">
    <source>
        <dbReference type="SAM" id="Phobius"/>
    </source>
</evidence>
<evidence type="ECO:0000259" key="3">
    <source>
        <dbReference type="Pfam" id="PF06761"/>
    </source>
</evidence>
<dbReference type="InterPro" id="IPR010623">
    <property type="entry name" value="IcmF_C"/>
</dbReference>
<dbReference type="InterPro" id="IPR048677">
    <property type="entry name" value="TssM1_hel"/>
</dbReference>
<sequence length="1170" mass="133424">MSFSQKIKKVTYALTSRTAMLIIGFLALSLLIWFGGPLIAIADYVPLQSIAARLFTIILVLLVFSVSKIYRLMQQSKRDEKMADELIDSNSDTNSSEVNEEITTLKTRMNEAIDLLKDVKLFKGKNIYQLPWYIMIGPPGAGKTTVIHNSGLDYPLKDKLGVDLVHGVGGTRNCDWWFTNKAVLIDTAGRYTTQSSHAKHDSRAWEGFLGLLRKYRPLRPINGVMISMGISELMSQTKTERNLHARAIKQRLQELQSQLGMTFPVYVIFSKVDLIEGFREFFGELTEEECEQVWGVTFELDLDKDTQVDAFNKESHTLISKLTEMLNRRLINERNEEIRAKIFEFPRQLRVLQGVGDAFLKEIFTPNAYEELPMFRGVYLTSATQEGTPSSFLNEANAGESGYINQSKSFFIKNVLEGVIFPEQNLASTNKHHDKQNKWLRVGSISLACIALFGFSTSWYFSFAWNSNLISETEDAIATYQELDTASFDRNNLLVLNDRLKALRNLPASNPELVNTQESKSIGFNKLNEIKMASTQAYDRSLQTYLEPFIASTLIKEMEAHPEHLSYLYETLKCYLMLFQPEYFEGEDITVWFNAYLERNLPGDKNMQTRVELMEHVATLLENGVSQIEIDNQAVRVARAELTKLPIAERAYQRLQADFLDSSIPPFRLTDIISFESAQKFTFRNDGELTRSIPGLYTFNGFHGIFNVEKSKMLGNLMASSWVYGEEATGTYDISKDEIEKKLEQRYFQDYIYYWQSFIDDLSLNQYSSPAEGVNITDALAGSEAPIKNIITAVQKNVQLTKLPVSDNQKAAGKVAANAAEIAMQTKANRIKRFLPDEAPKFDIKLPGHQVEEAFEDVINIDAQQLDNIQKNLRELNVYLTKLDRGDQLKSSIKDQISGKSKPSFIRQLEFQSRDLPYPFNSWLLDISRDTSNITKNSANRHLNEMWKSKVLREYNAAIVGRYPFSPYANKEVNMKDFTRFFSPGGTIDSFFTNYIAPSVDMSSTPWKFEKDIGISRDTLAMFELANQIQTVFFDGGSATPRIEFGLRTVELDQSVSKFRVEIDGQSMSYRHGPIKITNFVWPGSSGQSNTRIEFTPPSGGRPINTTYQGEWSLYRMLDELSAKRAKTREDLELHFSLMGNNAKVELLPKSIRHPFWNKSVEKFSCPTRL</sequence>
<dbReference type="NCBIfam" id="TIGR03348">
    <property type="entry name" value="VI_IcmF"/>
    <property type="match status" value="1"/>
</dbReference>
<dbReference type="AlphaFoldDB" id="A0A2K4XEI5"/>
<organism evidence="6 7">
    <name type="scientific">Pseudoalteromonas carrageenovora IAM 12662</name>
    <dbReference type="NCBI Taxonomy" id="1314868"/>
    <lineage>
        <taxon>Bacteria</taxon>
        <taxon>Pseudomonadati</taxon>
        <taxon>Pseudomonadota</taxon>
        <taxon>Gammaproteobacteria</taxon>
        <taxon>Alteromonadales</taxon>
        <taxon>Pseudoalteromonadaceae</taxon>
        <taxon>Pseudoalteromonas</taxon>
    </lineage>
</organism>
<dbReference type="InterPro" id="IPR017731">
    <property type="entry name" value="TssM1-like"/>
</dbReference>
<dbReference type="InterPro" id="IPR009612">
    <property type="entry name" value="IcmF-rel"/>
</dbReference>
<feature type="transmembrane region" description="Helical" evidence="1">
    <location>
        <begin position="21"/>
        <end position="44"/>
    </location>
</feature>
<dbReference type="PANTHER" id="PTHR36153">
    <property type="entry name" value="INNER MEMBRANE PROTEIN-RELATED"/>
    <property type="match status" value="1"/>
</dbReference>